<accession>A0AAU6SNJ5</accession>
<name>A0AAU6SNJ5_UNCXX</name>
<gene>
    <name evidence="1" type="ORF">MRN70_01030</name>
</gene>
<dbReference type="SUPFAM" id="SSF52540">
    <property type="entry name" value="P-loop containing nucleoside triphosphate hydrolases"/>
    <property type="match status" value="1"/>
</dbReference>
<dbReference type="AlphaFoldDB" id="A0AAU6SNJ5"/>
<reference evidence="1" key="1">
    <citation type="submission" date="2022-03" db="EMBL/GenBank/DDBJ databases">
        <title>Sea Food Isolates.</title>
        <authorList>
            <person name="Li c."/>
        </authorList>
    </citation>
    <scope>NUCLEOTIDE SEQUENCE</scope>
    <source>
        <strain evidence="1">19PA01SH03</strain>
    </source>
</reference>
<organism evidence="1">
    <name type="scientific">bacterium 19PA01SH03</name>
    <dbReference type="NCBI Taxonomy" id="2920705"/>
    <lineage>
        <taxon>Bacteria</taxon>
    </lineage>
</organism>
<proteinExistence type="predicted"/>
<dbReference type="Gene3D" id="3.40.50.300">
    <property type="entry name" value="P-loop containing nucleotide triphosphate hydrolases"/>
    <property type="match status" value="1"/>
</dbReference>
<protein>
    <submittedName>
        <fullName evidence="1">Uncharacterized protein</fullName>
    </submittedName>
</protein>
<sequence length="221" mass="25825">MYRKNQIFSNYIDVIGPSGSGKSTLINGLKKLENIVTQEDLKQRIVSLSNEDLIIAFMDRYPNFKIKVQRLFHRHPQARTWILGLIINYMKVTEGELVIIDEGFVCRLNTIYSYLKSPIKKKVIYAYLDVIPKPSFVVMIKPNCIDNLLLRMEKRESGLPHRMRELNLSERKLVIKKQMKILEHVEAYCRENMINTIVLDSEASLEEHLSLTVANFNREKI</sequence>
<dbReference type="InterPro" id="IPR027417">
    <property type="entry name" value="P-loop_NTPase"/>
</dbReference>
<evidence type="ECO:0000313" key="1">
    <source>
        <dbReference type="EMBL" id="XAG21478.1"/>
    </source>
</evidence>
<dbReference type="EMBL" id="CP095338">
    <property type="protein sequence ID" value="XAG21478.1"/>
    <property type="molecule type" value="Genomic_DNA"/>
</dbReference>